<evidence type="ECO:0000313" key="3">
    <source>
        <dbReference type="Proteomes" id="UP000812961"/>
    </source>
</evidence>
<keyword evidence="1" id="KW-1133">Transmembrane helix</keyword>
<keyword evidence="3" id="KW-1185">Reference proteome</keyword>
<proteinExistence type="predicted"/>
<accession>A0ABS7G957</accession>
<dbReference type="RefSeq" id="WP_220249182.1">
    <property type="nucleotide sequence ID" value="NZ_JAICCF010000001.1"/>
</dbReference>
<name>A0ABS7G957_9BACT</name>
<evidence type="ECO:0000313" key="2">
    <source>
        <dbReference type="EMBL" id="MBW8683976.1"/>
    </source>
</evidence>
<evidence type="ECO:0000256" key="1">
    <source>
        <dbReference type="SAM" id="Phobius"/>
    </source>
</evidence>
<dbReference type="Proteomes" id="UP000812961">
    <property type="component" value="Unassembled WGS sequence"/>
</dbReference>
<sequence>MDYERYISDGNLEKVLLGFATPEEEEEFRMHLAFFPEIQTEKEEIERRIERLAFREAALPPAQLKTTIMQRIAMEPDARPGSGNWYDRQDVRFENVQPPPNTMRVHVGWKILLISLLVMIAGSVAAAVIFFFMT</sequence>
<keyword evidence="1" id="KW-0812">Transmembrane</keyword>
<keyword evidence="1" id="KW-0472">Membrane</keyword>
<comment type="caution">
    <text evidence="2">The sequence shown here is derived from an EMBL/GenBank/DDBJ whole genome shotgun (WGS) entry which is preliminary data.</text>
</comment>
<gene>
    <name evidence="2" type="ORF">K1Y79_06480</name>
</gene>
<organism evidence="2 3">
    <name type="scientific">Chitinophaga rhizophila</name>
    <dbReference type="NCBI Taxonomy" id="2866212"/>
    <lineage>
        <taxon>Bacteria</taxon>
        <taxon>Pseudomonadati</taxon>
        <taxon>Bacteroidota</taxon>
        <taxon>Chitinophagia</taxon>
        <taxon>Chitinophagales</taxon>
        <taxon>Chitinophagaceae</taxon>
        <taxon>Chitinophaga</taxon>
    </lineage>
</organism>
<protein>
    <submittedName>
        <fullName evidence="2">Uncharacterized protein</fullName>
    </submittedName>
</protein>
<feature type="transmembrane region" description="Helical" evidence="1">
    <location>
        <begin position="111"/>
        <end position="133"/>
    </location>
</feature>
<reference evidence="2 3" key="1">
    <citation type="submission" date="2021-08" db="EMBL/GenBank/DDBJ databases">
        <title>The genome sequence of Chitinophaga sp. B61.</title>
        <authorList>
            <person name="Zhang X."/>
        </authorList>
    </citation>
    <scope>NUCLEOTIDE SEQUENCE [LARGE SCALE GENOMIC DNA]</scope>
    <source>
        <strain evidence="2 3">B61</strain>
    </source>
</reference>
<dbReference type="EMBL" id="JAICCF010000001">
    <property type="protein sequence ID" value="MBW8683976.1"/>
    <property type="molecule type" value="Genomic_DNA"/>
</dbReference>